<evidence type="ECO:0000313" key="1">
    <source>
        <dbReference type="EMBL" id="GAH83535.1"/>
    </source>
</evidence>
<comment type="caution">
    <text evidence="1">The sequence shown here is derived from an EMBL/GenBank/DDBJ whole genome shotgun (WGS) entry which is preliminary data.</text>
</comment>
<proteinExistence type="predicted"/>
<organism evidence="1">
    <name type="scientific">marine sediment metagenome</name>
    <dbReference type="NCBI Taxonomy" id="412755"/>
    <lineage>
        <taxon>unclassified sequences</taxon>
        <taxon>metagenomes</taxon>
        <taxon>ecological metagenomes</taxon>
    </lineage>
</organism>
<sequence length="99" mass="11266">MDDPDYVEEQYDAPTPESVDLEDASLKQMGTWVEHKIMLYFDFAKNGAFGGVLEDFGKDNEGKKIPSSKLWSDFVNIVIDDYFKVVHKVGLGLLSRRFA</sequence>
<protein>
    <submittedName>
        <fullName evidence="1">Uncharacterized protein</fullName>
    </submittedName>
</protein>
<reference evidence="1" key="1">
    <citation type="journal article" date="2014" name="Front. Microbiol.">
        <title>High frequency of phylogenetically diverse reductive dehalogenase-homologous genes in deep subseafloor sedimentary metagenomes.</title>
        <authorList>
            <person name="Kawai M."/>
            <person name="Futagami T."/>
            <person name="Toyoda A."/>
            <person name="Takaki Y."/>
            <person name="Nishi S."/>
            <person name="Hori S."/>
            <person name="Arai W."/>
            <person name="Tsubouchi T."/>
            <person name="Morono Y."/>
            <person name="Uchiyama I."/>
            <person name="Ito T."/>
            <person name="Fujiyama A."/>
            <person name="Inagaki F."/>
            <person name="Takami H."/>
        </authorList>
    </citation>
    <scope>NUCLEOTIDE SEQUENCE</scope>
    <source>
        <strain evidence="1">Expedition CK06-06</strain>
    </source>
</reference>
<accession>X1JQ45</accession>
<dbReference type="EMBL" id="BARU01042316">
    <property type="protein sequence ID" value="GAH83535.1"/>
    <property type="molecule type" value="Genomic_DNA"/>
</dbReference>
<name>X1JQ45_9ZZZZ</name>
<gene>
    <name evidence="1" type="ORF">S03H2_65046</name>
</gene>
<dbReference type="AlphaFoldDB" id="X1JQ45"/>